<keyword evidence="1" id="KW-1133">Transmembrane helix</keyword>
<keyword evidence="3" id="KW-1185">Reference proteome</keyword>
<feature type="transmembrane region" description="Helical" evidence="1">
    <location>
        <begin position="58"/>
        <end position="78"/>
    </location>
</feature>
<organism evidence="2 3">
    <name type="scientific">Gryllotalpicola protaetiae</name>
    <dbReference type="NCBI Taxonomy" id="2419771"/>
    <lineage>
        <taxon>Bacteria</taxon>
        <taxon>Bacillati</taxon>
        <taxon>Actinomycetota</taxon>
        <taxon>Actinomycetes</taxon>
        <taxon>Micrococcales</taxon>
        <taxon>Microbacteriaceae</taxon>
        <taxon>Gryllotalpicola</taxon>
    </lineage>
</organism>
<dbReference type="PANTHER" id="PTHR34989:SF1">
    <property type="entry name" value="PROTEIN HDED"/>
    <property type="match status" value="1"/>
</dbReference>
<reference evidence="2 3" key="1">
    <citation type="submission" date="2018-09" db="EMBL/GenBank/DDBJ databases">
        <title>Genome sequencing of strain 2DFW10M-5.</title>
        <authorList>
            <person name="Heo J."/>
            <person name="Kim S.-J."/>
            <person name="Kwon S.-W."/>
        </authorList>
    </citation>
    <scope>NUCLEOTIDE SEQUENCE [LARGE SCALE GENOMIC DNA]</scope>
    <source>
        <strain evidence="2 3">2DFW10M-5</strain>
    </source>
</reference>
<feature type="transmembrane region" description="Helical" evidence="1">
    <location>
        <begin position="116"/>
        <end position="134"/>
    </location>
</feature>
<dbReference type="OrthoDB" id="4761744at2"/>
<dbReference type="Pfam" id="PF03729">
    <property type="entry name" value="DUF308"/>
    <property type="match status" value="1"/>
</dbReference>
<dbReference type="PANTHER" id="PTHR34989">
    <property type="entry name" value="PROTEIN HDED"/>
    <property type="match status" value="1"/>
</dbReference>
<evidence type="ECO:0000256" key="1">
    <source>
        <dbReference type="SAM" id="Phobius"/>
    </source>
</evidence>
<dbReference type="KEGG" id="gry:D7I44_07960"/>
<accession>A0A387BHG4</accession>
<feature type="transmembrane region" description="Helical" evidence="1">
    <location>
        <begin position="140"/>
        <end position="164"/>
    </location>
</feature>
<keyword evidence="1" id="KW-0472">Membrane</keyword>
<dbReference type="GO" id="GO:0005886">
    <property type="term" value="C:plasma membrane"/>
    <property type="evidence" value="ECO:0007669"/>
    <property type="project" value="TreeGrafter"/>
</dbReference>
<dbReference type="InterPro" id="IPR052712">
    <property type="entry name" value="Acid_resist_chaperone_HdeD"/>
</dbReference>
<feature type="transmembrane region" description="Helical" evidence="1">
    <location>
        <begin position="171"/>
        <end position="188"/>
    </location>
</feature>
<dbReference type="AlphaFoldDB" id="A0A387BHG4"/>
<dbReference type="EMBL" id="CP032624">
    <property type="protein sequence ID" value="AYG03475.1"/>
    <property type="molecule type" value="Genomic_DNA"/>
</dbReference>
<dbReference type="Proteomes" id="UP000275069">
    <property type="component" value="Chromosome"/>
</dbReference>
<keyword evidence="1" id="KW-0812">Transmembrane</keyword>
<feature type="transmembrane region" description="Helical" evidence="1">
    <location>
        <begin position="84"/>
        <end position="104"/>
    </location>
</feature>
<evidence type="ECO:0000313" key="3">
    <source>
        <dbReference type="Proteomes" id="UP000275069"/>
    </source>
</evidence>
<evidence type="ECO:0000313" key="2">
    <source>
        <dbReference type="EMBL" id="AYG03475.1"/>
    </source>
</evidence>
<feature type="transmembrane region" description="Helical" evidence="1">
    <location>
        <begin position="194"/>
        <end position="212"/>
    </location>
</feature>
<sequence length="233" mass="25077">MAARPPPRRCLWPRTMRGRPEWRRLQSRRAPAGAAGIIGAMTALLQTPLESLARRIGALWWTLVLVGIAWIVVGFVVLRFDESTVAVVSIVFGIMVLLAALGEFFRAAVTGGGWRVWHIVFGILLIGAAALAFANPGGTFVSLAVIVGAYFVAIGIFDIVWSLLNVKFPGWWLQLLSGIAELILGFLASRSFESSAVVLVTFVSVTAIFRGISEISVGFAVRAASVPTKSAIR</sequence>
<protein>
    <recommendedName>
        <fullName evidence="4">HdeD family acid-resistance protein</fullName>
    </recommendedName>
</protein>
<dbReference type="InterPro" id="IPR005325">
    <property type="entry name" value="DUF308_memb"/>
</dbReference>
<evidence type="ECO:0008006" key="4">
    <source>
        <dbReference type="Google" id="ProtNLM"/>
    </source>
</evidence>
<gene>
    <name evidence="2" type="ORF">D7I44_07960</name>
</gene>
<name>A0A387BHG4_9MICO</name>
<proteinExistence type="predicted"/>